<reference evidence="1 2" key="1">
    <citation type="journal article" date="2019" name="Nat. Med.">
        <title>A library of human gut bacterial isolates paired with longitudinal multiomics data enables mechanistic microbiome research.</title>
        <authorList>
            <person name="Poyet M."/>
            <person name="Groussin M."/>
            <person name="Gibbons S.M."/>
            <person name="Avila-Pacheco J."/>
            <person name="Jiang X."/>
            <person name="Kearney S.M."/>
            <person name="Perrotta A.R."/>
            <person name="Berdy B."/>
            <person name="Zhao S."/>
            <person name="Lieberman T.D."/>
            <person name="Swanson P.K."/>
            <person name="Smith M."/>
            <person name="Roesemann S."/>
            <person name="Alexander J.E."/>
            <person name="Rich S.A."/>
            <person name="Livny J."/>
            <person name="Vlamakis H."/>
            <person name="Clish C."/>
            <person name="Bullock K."/>
            <person name="Deik A."/>
            <person name="Scott J."/>
            <person name="Pierce K.A."/>
            <person name="Xavier R.J."/>
            <person name="Alm E.J."/>
        </authorList>
    </citation>
    <scope>NUCLEOTIDE SEQUENCE [LARGE SCALE GENOMIC DNA]</scope>
    <source>
        <strain evidence="1 2">BIOML-A4</strain>
    </source>
</reference>
<dbReference type="EMBL" id="WWVT01000004">
    <property type="protein sequence ID" value="MZL61266.1"/>
    <property type="molecule type" value="Genomic_DNA"/>
</dbReference>
<comment type="caution">
    <text evidence="1">The sequence shown here is derived from an EMBL/GenBank/DDBJ whole genome shotgun (WGS) entry which is preliminary data.</text>
</comment>
<gene>
    <name evidence="1" type="ORF">GT694_04200</name>
</gene>
<dbReference type="AlphaFoldDB" id="A0A6L8TAL5"/>
<evidence type="ECO:0000313" key="1">
    <source>
        <dbReference type="EMBL" id="MZL61266.1"/>
    </source>
</evidence>
<dbReference type="RefSeq" id="WP_161208775.1">
    <property type="nucleotide sequence ID" value="NZ_WWVT01000004.1"/>
</dbReference>
<organism evidence="1 2">
    <name type="scientific">Blautia massiliensis</name>
    <name type="common">ex Durand et al. 2017</name>
    <dbReference type="NCBI Taxonomy" id="1737424"/>
    <lineage>
        <taxon>Bacteria</taxon>
        <taxon>Bacillati</taxon>
        <taxon>Bacillota</taxon>
        <taxon>Clostridia</taxon>
        <taxon>Lachnospirales</taxon>
        <taxon>Lachnospiraceae</taxon>
        <taxon>Blautia</taxon>
    </lineage>
</organism>
<evidence type="ECO:0000313" key="2">
    <source>
        <dbReference type="Proteomes" id="UP000473323"/>
    </source>
</evidence>
<proteinExistence type="predicted"/>
<sequence>MFNKMIAQQTAKKEKLLDNFLKKHEAEYPFPEDVELICDIDYMGDGKPCHFMDIYRPRKIMKVLLSYIYGKHWKKSSFYPYINPENKEIIRNLPPSFLVTAYGDTFRNYSRQYAKAIKKPV</sequence>
<dbReference type="Proteomes" id="UP000473323">
    <property type="component" value="Unassembled WGS sequence"/>
</dbReference>
<accession>A0A6L8TAL5</accession>
<name>A0A6L8TAL5_9FIRM</name>
<protein>
    <submittedName>
        <fullName evidence="1">Uncharacterized protein</fullName>
    </submittedName>
</protein>